<sequence length="119" mass="13484">MWGDCPISMMDINRDVSDLAIEILHQGTQRDLEKFFGVAWRIWLNKNQVIYEENGEPAAHIWGSAICMIEDYKDVNGLKAKHKENKKQQWEPPPEGFYSINVDGAIPLTNGQSGVGLLI</sequence>
<keyword evidence="2" id="KW-1185">Reference proteome</keyword>
<evidence type="ECO:0000313" key="1">
    <source>
        <dbReference type="EMBL" id="KAF3944257.1"/>
    </source>
</evidence>
<protein>
    <submittedName>
        <fullName evidence="1">Uncharacterized protein</fullName>
    </submittedName>
</protein>
<name>A0A8J4Q7F2_9ROSI</name>
<gene>
    <name evidence="1" type="ORF">CMV_029260</name>
</gene>
<evidence type="ECO:0000313" key="2">
    <source>
        <dbReference type="Proteomes" id="UP000737018"/>
    </source>
</evidence>
<accession>A0A8J4Q7F2</accession>
<comment type="caution">
    <text evidence="1">The sequence shown here is derived from an EMBL/GenBank/DDBJ whole genome shotgun (WGS) entry which is preliminary data.</text>
</comment>
<organism evidence="1 2">
    <name type="scientific">Castanea mollissima</name>
    <name type="common">Chinese chestnut</name>
    <dbReference type="NCBI Taxonomy" id="60419"/>
    <lineage>
        <taxon>Eukaryota</taxon>
        <taxon>Viridiplantae</taxon>
        <taxon>Streptophyta</taxon>
        <taxon>Embryophyta</taxon>
        <taxon>Tracheophyta</taxon>
        <taxon>Spermatophyta</taxon>
        <taxon>Magnoliopsida</taxon>
        <taxon>eudicotyledons</taxon>
        <taxon>Gunneridae</taxon>
        <taxon>Pentapetalae</taxon>
        <taxon>rosids</taxon>
        <taxon>fabids</taxon>
        <taxon>Fagales</taxon>
        <taxon>Fagaceae</taxon>
        <taxon>Castanea</taxon>
    </lineage>
</organism>
<dbReference type="EMBL" id="JRKL02012655">
    <property type="protein sequence ID" value="KAF3944257.1"/>
    <property type="molecule type" value="Genomic_DNA"/>
</dbReference>
<dbReference type="AlphaFoldDB" id="A0A8J4Q7F2"/>
<dbReference type="OrthoDB" id="1460952at2759"/>
<dbReference type="Proteomes" id="UP000737018">
    <property type="component" value="Unassembled WGS sequence"/>
</dbReference>
<reference evidence="1" key="1">
    <citation type="submission" date="2020-03" db="EMBL/GenBank/DDBJ databases">
        <title>Castanea mollissima Vanexum genome sequencing.</title>
        <authorList>
            <person name="Staton M."/>
        </authorList>
    </citation>
    <scope>NUCLEOTIDE SEQUENCE</scope>
    <source>
        <tissue evidence="1">Leaf</tissue>
    </source>
</reference>
<proteinExistence type="predicted"/>